<dbReference type="FunCoup" id="A0A4R6QT02">
    <property type="interactions" value="175"/>
</dbReference>
<protein>
    <submittedName>
        <fullName evidence="3">Osmoprotectant transport system substrate-binding protein</fullName>
    </submittedName>
</protein>
<dbReference type="Proteomes" id="UP000295361">
    <property type="component" value="Unassembled WGS sequence"/>
</dbReference>
<organism evidence="3 4">
    <name type="scientific">Roseateles toxinivorans</name>
    <dbReference type="NCBI Taxonomy" id="270368"/>
    <lineage>
        <taxon>Bacteria</taxon>
        <taxon>Pseudomonadati</taxon>
        <taxon>Pseudomonadota</taxon>
        <taxon>Betaproteobacteria</taxon>
        <taxon>Burkholderiales</taxon>
        <taxon>Sphaerotilaceae</taxon>
        <taxon>Roseateles</taxon>
    </lineage>
</organism>
<sequence length="305" mass="32269">MGLSIGGCLTGLAIMLSASLAQAQPAVRVASKIDTEGALLGQVLLQVLQAGGIKTENRLQLGATKIVRTALTAGQIDIYPEYTGNGAFFFADEKHPAWKSAKDGYERVKALDLEKHRLVWLEPAPANNTWAIAVRQDLAQTHKLATLEQFGRWITAGGQFKLAASAEFIERSDALPAFQAAYGFKLAQNQLLALAGGDTAVTIKAAAEKTSGVNGAMAYGTDGSLAALGLVVLSDPKGVQPVYAPAPVIRAETLAQYPRIKELLAPVFKSLDGPTLQMLNARIAVEGQDARQVAAAYLKAKGFVK</sequence>
<feature type="signal peptide" evidence="1">
    <location>
        <begin position="1"/>
        <end position="23"/>
    </location>
</feature>
<evidence type="ECO:0000256" key="1">
    <source>
        <dbReference type="SAM" id="SignalP"/>
    </source>
</evidence>
<dbReference type="GO" id="GO:0022857">
    <property type="term" value="F:transmembrane transporter activity"/>
    <property type="evidence" value="ECO:0007669"/>
    <property type="project" value="InterPro"/>
</dbReference>
<dbReference type="AlphaFoldDB" id="A0A4R6QT02"/>
<gene>
    <name evidence="3" type="ORF">DES47_101846</name>
</gene>
<dbReference type="Pfam" id="PF04069">
    <property type="entry name" value="OpuAC"/>
    <property type="match status" value="1"/>
</dbReference>
<proteinExistence type="predicted"/>
<dbReference type="Gene3D" id="3.40.190.120">
    <property type="entry name" value="Osmoprotection protein (prox), domain 2"/>
    <property type="match status" value="1"/>
</dbReference>
<dbReference type="SUPFAM" id="SSF53850">
    <property type="entry name" value="Periplasmic binding protein-like II"/>
    <property type="match status" value="1"/>
</dbReference>
<dbReference type="FunFam" id="3.40.190.120:FF:000001">
    <property type="entry name" value="Amine ABC transporter substrate-binding protein"/>
    <property type="match status" value="1"/>
</dbReference>
<dbReference type="Gene3D" id="3.40.190.10">
    <property type="entry name" value="Periplasmic binding protein-like II"/>
    <property type="match status" value="1"/>
</dbReference>
<dbReference type="InterPro" id="IPR007210">
    <property type="entry name" value="ABC_Gly_betaine_transp_sub-bd"/>
</dbReference>
<comment type="caution">
    <text evidence="3">The sequence shown here is derived from an EMBL/GenBank/DDBJ whole genome shotgun (WGS) entry which is preliminary data.</text>
</comment>
<dbReference type="OrthoDB" id="9781705at2"/>
<dbReference type="GO" id="GO:0043190">
    <property type="term" value="C:ATP-binding cassette (ABC) transporter complex"/>
    <property type="evidence" value="ECO:0007669"/>
    <property type="project" value="InterPro"/>
</dbReference>
<dbReference type="InParanoid" id="A0A4R6QT02"/>
<dbReference type="RefSeq" id="WP_133699385.1">
    <property type="nucleotide sequence ID" value="NZ_SNXS01000001.1"/>
</dbReference>
<accession>A0A4R6QT02</accession>
<evidence type="ECO:0000313" key="3">
    <source>
        <dbReference type="EMBL" id="TDP74780.1"/>
    </source>
</evidence>
<dbReference type="CDD" id="cd13616">
    <property type="entry name" value="PBP2_OsmF"/>
    <property type="match status" value="1"/>
</dbReference>
<feature type="chain" id="PRO_5020928664" evidence="1">
    <location>
        <begin position="24"/>
        <end position="305"/>
    </location>
</feature>
<dbReference type="EMBL" id="SNXS01000001">
    <property type="protein sequence ID" value="TDP74780.1"/>
    <property type="molecule type" value="Genomic_DNA"/>
</dbReference>
<feature type="domain" description="ABC-type glycine betaine transport system substrate-binding" evidence="2">
    <location>
        <begin position="26"/>
        <end position="299"/>
    </location>
</feature>
<name>A0A4R6QT02_9BURK</name>
<keyword evidence="1" id="KW-0732">Signal</keyword>
<evidence type="ECO:0000259" key="2">
    <source>
        <dbReference type="Pfam" id="PF04069"/>
    </source>
</evidence>
<keyword evidence="4" id="KW-1185">Reference proteome</keyword>
<evidence type="ECO:0000313" key="4">
    <source>
        <dbReference type="Proteomes" id="UP000295361"/>
    </source>
</evidence>
<reference evidence="3 4" key="1">
    <citation type="submission" date="2019-03" db="EMBL/GenBank/DDBJ databases">
        <title>Genomic Encyclopedia of Type Strains, Phase IV (KMG-IV): sequencing the most valuable type-strain genomes for metagenomic binning, comparative biology and taxonomic classification.</title>
        <authorList>
            <person name="Goeker M."/>
        </authorList>
    </citation>
    <scope>NUCLEOTIDE SEQUENCE [LARGE SCALE GENOMIC DNA]</scope>
    <source>
        <strain evidence="3 4">DSM 16998</strain>
    </source>
</reference>